<dbReference type="AlphaFoldDB" id="A0A015Z8R6"/>
<dbReference type="EMBL" id="JGDJ01000060">
    <property type="protein sequence ID" value="EXZ31249.1"/>
    <property type="molecule type" value="Genomic_DNA"/>
</dbReference>
<accession>A0A015Z8R6</accession>
<dbReference type="RefSeq" id="WP_050427452.1">
    <property type="nucleotide sequence ID" value="NZ_JGDJ01000060.1"/>
</dbReference>
<comment type="caution">
    <text evidence="1">The sequence shown here is derived from an EMBL/GenBank/DDBJ whole genome shotgun (WGS) entry which is preliminary data.</text>
</comment>
<organism evidence="1 2">
    <name type="scientific">Bacteroides fragilis str. S36L11</name>
    <dbReference type="NCBI Taxonomy" id="1339327"/>
    <lineage>
        <taxon>Bacteria</taxon>
        <taxon>Pseudomonadati</taxon>
        <taxon>Bacteroidota</taxon>
        <taxon>Bacteroidia</taxon>
        <taxon>Bacteroidales</taxon>
        <taxon>Bacteroidaceae</taxon>
        <taxon>Bacteroides</taxon>
    </lineage>
</organism>
<evidence type="ECO:0000313" key="2">
    <source>
        <dbReference type="Proteomes" id="UP000022082"/>
    </source>
</evidence>
<reference evidence="1 2" key="1">
    <citation type="submission" date="2014-02" db="EMBL/GenBank/DDBJ databases">
        <authorList>
            <person name="Sears C."/>
            <person name="Carroll K."/>
            <person name="Sack B.R."/>
            <person name="Qadri F."/>
            <person name="Myers L.L."/>
            <person name="Chung G.-T."/>
            <person name="Escheverria P."/>
            <person name="Fraser C.M."/>
            <person name="Sadzewicz L."/>
            <person name="Shefchek K.A."/>
            <person name="Tallon L."/>
            <person name="Das S.P."/>
            <person name="Daugherty S."/>
            <person name="Mongodin E.F."/>
        </authorList>
    </citation>
    <scope>NUCLEOTIDE SEQUENCE [LARGE SCALE GENOMIC DNA]</scope>
    <source>
        <strain evidence="1 2">S36L11</strain>
    </source>
</reference>
<name>A0A015Z8R6_BACFG</name>
<dbReference type="Proteomes" id="UP000022082">
    <property type="component" value="Unassembled WGS sequence"/>
</dbReference>
<evidence type="ECO:0000313" key="1">
    <source>
        <dbReference type="EMBL" id="EXZ31249.1"/>
    </source>
</evidence>
<sequence>MKKENKKITELVKTFEDARKLTGRPDVPDFSNLPTDMRKHFEAQYKMIVIAEALNEGWIPDWDNYNEYKYYPWFEMSPSSFAFDGSFYDCAYAYAGSGSRLKFRTRELANYAAEQFIDIWKDIQIG</sequence>
<dbReference type="PATRIC" id="fig|1339327.3.peg.256"/>
<gene>
    <name evidence="1" type="ORF">M136_4992</name>
</gene>
<protein>
    <submittedName>
        <fullName evidence="1">Uncharacterized protein</fullName>
    </submittedName>
</protein>
<proteinExistence type="predicted"/>